<gene>
    <name evidence="1" type="ordered locus">Bd1858</name>
</gene>
<dbReference type="Proteomes" id="UP000008080">
    <property type="component" value="Chromosome"/>
</dbReference>
<keyword evidence="2" id="KW-1185">Reference proteome</keyword>
<dbReference type="AlphaFoldDB" id="Q6MLZ5"/>
<name>Q6MLZ5_BDEBA</name>
<dbReference type="EMBL" id="BX842651">
    <property type="protein sequence ID" value="CAE79711.1"/>
    <property type="molecule type" value="Genomic_DNA"/>
</dbReference>
<evidence type="ECO:0000313" key="1">
    <source>
        <dbReference type="EMBL" id="CAE79711.1"/>
    </source>
</evidence>
<protein>
    <submittedName>
        <fullName evidence="1">Uncharacterized protein</fullName>
    </submittedName>
</protein>
<evidence type="ECO:0000313" key="2">
    <source>
        <dbReference type="Proteomes" id="UP000008080"/>
    </source>
</evidence>
<proteinExistence type="predicted"/>
<sequence length="30" mass="3360">MILEVGFGEVRKSSALLWKNKAQIKTAPFP</sequence>
<organism evidence="1 2">
    <name type="scientific">Bdellovibrio bacteriovorus (strain ATCC 15356 / DSM 50701 / NCIMB 9529 / HD100)</name>
    <dbReference type="NCBI Taxonomy" id="264462"/>
    <lineage>
        <taxon>Bacteria</taxon>
        <taxon>Pseudomonadati</taxon>
        <taxon>Bdellovibrionota</taxon>
        <taxon>Bdellovibrionia</taxon>
        <taxon>Bdellovibrionales</taxon>
        <taxon>Pseudobdellovibrionaceae</taxon>
        <taxon>Bdellovibrio</taxon>
    </lineage>
</organism>
<dbReference type="HOGENOM" id="CLU_3402282_0_0_7"/>
<accession>Q6MLZ5</accession>
<dbReference type="KEGG" id="bba:Bd1858"/>
<reference evidence="1 2" key="1">
    <citation type="journal article" date="2004" name="Science">
        <title>A predator unmasked: life cycle of Bdellovibrio bacteriovorus from a genomic perspective.</title>
        <authorList>
            <person name="Rendulic S."/>
            <person name="Jagtap P."/>
            <person name="Rosinus A."/>
            <person name="Eppinger M."/>
            <person name="Baar C."/>
            <person name="Lanz C."/>
            <person name="Keller H."/>
            <person name="Lambert C."/>
            <person name="Evans K.J."/>
            <person name="Goesmann A."/>
            <person name="Meyer F."/>
            <person name="Sockett R.E."/>
            <person name="Schuster S.C."/>
        </authorList>
    </citation>
    <scope>NUCLEOTIDE SEQUENCE [LARGE SCALE GENOMIC DNA]</scope>
    <source>
        <strain evidence="2">ATCC 15356 / DSM 50701 / NCIMB 9529 / HD100</strain>
    </source>
</reference>